<comment type="catalytic activity">
    <reaction evidence="8">
        <text>alpha-D-mannose 1-phosphate + GTP + H(+) = GDP-alpha-D-mannose + diphosphate</text>
        <dbReference type="Rhea" id="RHEA:15229"/>
        <dbReference type="ChEBI" id="CHEBI:15378"/>
        <dbReference type="ChEBI" id="CHEBI:33019"/>
        <dbReference type="ChEBI" id="CHEBI:37565"/>
        <dbReference type="ChEBI" id="CHEBI:57527"/>
        <dbReference type="ChEBI" id="CHEBI:58409"/>
        <dbReference type="EC" id="2.7.7.13"/>
    </reaction>
</comment>
<dbReference type="PANTHER" id="PTHR46390:SF1">
    <property type="entry name" value="MANNOSE-1-PHOSPHATE GUANYLYLTRANSFERASE"/>
    <property type="match status" value="1"/>
</dbReference>
<dbReference type="InterPro" id="IPR054566">
    <property type="entry name" value="ManC/GMP-like_b-helix"/>
</dbReference>
<reference evidence="13 14" key="1">
    <citation type="submission" date="2019-08" db="EMBL/GenBank/DDBJ databases">
        <title>Five species of Acinetobacter isolated from floral nectar and animal pollinators.</title>
        <authorList>
            <person name="Hendry T.A."/>
        </authorList>
    </citation>
    <scope>NUCLEOTIDE SEQUENCE [LARGE SCALE GENOMIC DNA]</scope>
    <source>
        <strain evidence="13 14">MD18.27</strain>
    </source>
</reference>
<evidence type="ECO:0000256" key="3">
    <source>
        <dbReference type="ARBA" id="ARBA00012387"/>
    </source>
</evidence>
<dbReference type="SUPFAM" id="SSF51182">
    <property type="entry name" value="RmlC-like cupins"/>
    <property type="match status" value="1"/>
</dbReference>
<feature type="domain" description="Nucleotidyl transferase" evidence="10">
    <location>
        <begin position="7"/>
        <end position="286"/>
    </location>
</feature>
<dbReference type="CDD" id="cd02509">
    <property type="entry name" value="GDP-M1P_Guanylyltransferase"/>
    <property type="match status" value="1"/>
</dbReference>
<dbReference type="PANTHER" id="PTHR46390">
    <property type="entry name" value="MANNOSE-1-PHOSPHATE GUANYLYLTRANSFERASE"/>
    <property type="match status" value="1"/>
</dbReference>
<dbReference type="SUPFAM" id="SSF53448">
    <property type="entry name" value="Nucleotide-diphospho-sugar transferases"/>
    <property type="match status" value="1"/>
</dbReference>
<dbReference type="InterPro" id="IPR001538">
    <property type="entry name" value="Man6P_isomerase-2_C"/>
</dbReference>
<evidence type="ECO:0000256" key="6">
    <source>
        <dbReference type="ARBA" id="ARBA00022741"/>
    </source>
</evidence>
<evidence type="ECO:0000256" key="7">
    <source>
        <dbReference type="ARBA" id="ARBA00023134"/>
    </source>
</evidence>
<evidence type="ECO:0000256" key="9">
    <source>
        <dbReference type="RuleBase" id="RU004190"/>
    </source>
</evidence>
<dbReference type="Pfam" id="PF22640">
    <property type="entry name" value="ManC_GMP_beta-helix"/>
    <property type="match status" value="1"/>
</dbReference>
<dbReference type="InterPro" id="IPR029044">
    <property type="entry name" value="Nucleotide-diphossugar_trans"/>
</dbReference>
<dbReference type="InterPro" id="IPR051161">
    <property type="entry name" value="Mannose-6P_isomerase_type2"/>
</dbReference>
<dbReference type="EC" id="2.7.7.13" evidence="3"/>
<evidence type="ECO:0000313" key="13">
    <source>
        <dbReference type="EMBL" id="MEB5476801.1"/>
    </source>
</evidence>
<evidence type="ECO:0000313" key="14">
    <source>
        <dbReference type="Proteomes" id="UP001339883"/>
    </source>
</evidence>
<dbReference type="GO" id="GO:0004476">
    <property type="term" value="F:mannose-6-phosphate isomerase activity"/>
    <property type="evidence" value="ECO:0007669"/>
    <property type="project" value="UniProtKB-EC"/>
</dbReference>
<name>A0ABU6DSH8_9GAMM</name>
<keyword evidence="7" id="KW-0342">GTP-binding</keyword>
<keyword evidence="4 13" id="KW-0808">Transferase</keyword>
<evidence type="ECO:0000256" key="1">
    <source>
        <dbReference type="ARBA" id="ARBA00004823"/>
    </source>
</evidence>
<dbReference type="Pfam" id="PF00483">
    <property type="entry name" value="NTP_transferase"/>
    <property type="match status" value="1"/>
</dbReference>
<dbReference type="GO" id="GO:0004475">
    <property type="term" value="F:mannose-1-phosphate guanylyltransferase (GTP) activity"/>
    <property type="evidence" value="ECO:0007669"/>
    <property type="project" value="UniProtKB-EC"/>
</dbReference>
<dbReference type="InterPro" id="IPR011051">
    <property type="entry name" value="RmlC_Cupin_sf"/>
</dbReference>
<dbReference type="InterPro" id="IPR006375">
    <property type="entry name" value="Man1P_GuaTrfase/Man6P_Isoase"/>
</dbReference>
<dbReference type="InterPro" id="IPR049577">
    <property type="entry name" value="GMPP_N"/>
</dbReference>
<comment type="similarity">
    <text evidence="2 9">Belongs to the mannose-6-phosphate isomerase type 2 family.</text>
</comment>
<dbReference type="InterPro" id="IPR005835">
    <property type="entry name" value="NTP_transferase_dom"/>
</dbReference>
<keyword evidence="6" id="KW-0547">Nucleotide-binding</keyword>
<protein>
    <recommendedName>
        <fullName evidence="3">mannose-1-phosphate guanylyltransferase</fullName>
        <ecNumber evidence="3">2.7.7.13</ecNumber>
    </recommendedName>
</protein>
<evidence type="ECO:0000259" key="10">
    <source>
        <dbReference type="Pfam" id="PF00483"/>
    </source>
</evidence>
<gene>
    <name evidence="13" type="ORF">I2F25_07050</name>
</gene>
<dbReference type="RefSeq" id="WP_195771521.1">
    <property type="nucleotide sequence ID" value="NZ_VTDN01000004.1"/>
</dbReference>
<feature type="domain" description="MannoseP isomerase/GMP-like beta-helix" evidence="12">
    <location>
        <begin position="293"/>
        <end position="347"/>
    </location>
</feature>
<evidence type="ECO:0000256" key="5">
    <source>
        <dbReference type="ARBA" id="ARBA00022695"/>
    </source>
</evidence>
<dbReference type="Gene3D" id="2.60.120.10">
    <property type="entry name" value="Jelly Rolls"/>
    <property type="match status" value="1"/>
</dbReference>
<evidence type="ECO:0000256" key="8">
    <source>
        <dbReference type="ARBA" id="ARBA00047343"/>
    </source>
</evidence>
<feature type="domain" description="Mannose-6-phosphate isomerase type II C-terminal" evidence="11">
    <location>
        <begin position="351"/>
        <end position="465"/>
    </location>
</feature>
<proteinExistence type="inferred from homology"/>
<comment type="caution">
    <text evidence="13">The sequence shown here is derived from an EMBL/GenBank/DDBJ whole genome shotgun (WGS) entry which is preliminary data.</text>
</comment>
<keyword evidence="13" id="KW-0413">Isomerase</keyword>
<evidence type="ECO:0000256" key="4">
    <source>
        <dbReference type="ARBA" id="ARBA00022679"/>
    </source>
</evidence>
<dbReference type="EMBL" id="VTDN01000004">
    <property type="protein sequence ID" value="MEB5476801.1"/>
    <property type="molecule type" value="Genomic_DNA"/>
</dbReference>
<evidence type="ECO:0000256" key="2">
    <source>
        <dbReference type="ARBA" id="ARBA00006115"/>
    </source>
</evidence>
<keyword evidence="14" id="KW-1185">Reference proteome</keyword>
<evidence type="ECO:0000259" key="12">
    <source>
        <dbReference type="Pfam" id="PF22640"/>
    </source>
</evidence>
<organism evidence="13 14">
    <name type="scientific">Acinetobacter pollinis</name>
    <dbReference type="NCBI Taxonomy" id="2605270"/>
    <lineage>
        <taxon>Bacteria</taxon>
        <taxon>Pseudomonadati</taxon>
        <taxon>Pseudomonadota</taxon>
        <taxon>Gammaproteobacteria</taxon>
        <taxon>Moraxellales</taxon>
        <taxon>Moraxellaceae</taxon>
        <taxon>Acinetobacter</taxon>
    </lineage>
</organism>
<dbReference type="CDD" id="cd02213">
    <property type="entry name" value="cupin_PMI_typeII_C"/>
    <property type="match status" value="1"/>
</dbReference>
<dbReference type="Gene3D" id="3.90.550.10">
    <property type="entry name" value="Spore Coat Polysaccharide Biosynthesis Protein SpsA, Chain A"/>
    <property type="match status" value="1"/>
</dbReference>
<accession>A0ABU6DSH8</accession>
<dbReference type="Proteomes" id="UP001339883">
    <property type="component" value="Unassembled WGS sequence"/>
</dbReference>
<evidence type="ECO:0000259" key="11">
    <source>
        <dbReference type="Pfam" id="PF01050"/>
    </source>
</evidence>
<dbReference type="NCBIfam" id="TIGR01479">
    <property type="entry name" value="GMP_PMI"/>
    <property type="match status" value="1"/>
</dbReference>
<comment type="pathway">
    <text evidence="1">Nucleotide-sugar biosynthesis; GDP-alpha-D-mannose biosynthesis; GDP-alpha-D-mannose from alpha-D-mannose 1-phosphate (GTP route): step 1/1.</text>
</comment>
<keyword evidence="5 13" id="KW-0548">Nucleotidyltransferase</keyword>
<sequence length="470" mass="52794">MTAKIVPVIMAGGSGTRLWPLSRAQHPKQFLKLSPDGYTLLQATLLRLKNLSCEEPILICNEEHRFLAAEQMREIGISAKIILEPEGKNTAPAVALAAAYQNKKDKDSILLVLAADHVIQNQTAFEQGIHQAIELANDNKLVTFGIVPTHAETGYGYIEKGAEVLSGYSVKKFVEKPSLDVAEQYLASGLFLWNSGMFMFKTGIFLEQLSQHAHDIYETCEKSIEDTTLDLDFIRINAEIFSQCRSDSIDYAVMEKTQDAVVIPLDAAWSDVGSWSALWDIQNKDEHGNVLHGDVISIDSKNSYCHSNNKLVSLLGVENIIVIETKDAVLVADKSKVQDIKKIVESLKKENRTEHFNHREVYRPWGKYDSIDHSSRYQVKRITVKPGEKLSIQMHHHRSEHWIVVSGTAKIHKGKESFLLTENQSTYIPLGEIHALENPGKLPLELIEVQSGSYLGEDDIVRFEDIYGRC</sequence>
<dbReference type="InterPro" id="IPR014710">
    <property type="entry name" value="RmlC-like_jellyroll"/>
</dbReference>
<dbReference type="Pfam" id="PF01050">
    <property type="entry name" value="MannoseP_isomer"/>
    <property type="match status" value="1"/>
</dbReference>